<comment type="caution">
    <text evidence="2">The sequence shown here is derived from an EMBL/GenBank/DDBJ whole genome shotgun (WGS) entry which is preliminary data.</text>
</comment>
<feature type="compositionally biased region" description="Polar residues" evidence="1">
    <location>
        <begin position="177"/>
        <end position="186"/>
    </location>
</feature>
<dbReference type="AlphaFoldDB" id="A0AAD7YG98"/>
<name>A0AAD7YG98_MYTSE</name>
<evidence type="ECO:0000256" key="1">
    <source>
        <dbReference type="SAM" id="MobiDB-lite"/>
    </source>
</evidence>
<evidence type="ECO:0000313" key="3">
    <source>
        <dbReference type="Proteomes" id="UP001231518"/>
    </source>
</evidence>
<sequence>MGCTSSAPNMVNSSTAEKSIQSEEEMSDDQSKDTEEIIYRAGTDTDNITELPACDTLAEHNVHVVRNRSTPSFKTEKENQEDDAKVSKTDSSVTLHEEENPLKLEQLVEKVVVLHSSENINETKPDSSKVDQAEQSQNNQEHKDNSDKESNAVQENEDHPDVEQDNHKDDHPEEALSPSQSESSRATRWEALADIAAELPPTLTVDPLTGQIYAVSK</sequence>
<feature type="compositionally biased region" description="Polar residues" evidence="1">
    <location>
        <begin position="1"/>
        <end position="19"/>
    </location>
</feature>
<reference evidence="2" key="1">
    <citation type="submission" date="2023-03" db="EMBL/GenBank/DDBJ databases">
        <title>Chromosome-level genomes of two armyworms, Mythimna separata and Mythimna loreyi, provide insights into the biosynthesis and reception of sex pheromones.</title>
        <authorList>
            <person name="Zhao H."/>
        </authorList>
    </citation>
    <scope>NUCLEOTIDE SEQUENCE</scope>
    <source>
        <strain evidence="2">BeijingLab</strain>
        <tissue evidence="2">Pupa</tissue>
    </source>
</reference>
<feature type="region of interest" description="Disordered" evidence="1">
    <location>
        <begin position="116"/>
        <end position="189"/>
    </location>
</feature>
<feature type="compositionally biased region" description="Basic and acidic residues" evidence="1">
    <location>
        <begin position="121"/>
        <end position="132"/>
    </location>
</feature>
<organism evidence="2 3">
    <name type="scientific">Mythimna separata</name>
    <name type="common">Oriental armyworm</name>
    <name type="synonym">Pseudaletia separata</name>
    <dbReference type="NCBI Taxonomy" id="271217"/>
    <lineage>
        <taxon>Eukaryota</taxon>
        <taxon>Metazoa</taxon>
        <taxon>Ecdysozoa</taxon>
        <taxon>Arthropoda</taxon>
        <taxon>Hexapoda</taxon>
        <taxon>Insecta</taxon>
        <taxon>Pterygota</taxon>
        <taxon>Neoptera</taxon>
        <taxon>Endopterygota</taxon>
        <taxon>Lepidoptera</taxon>
        <taxon>Glossata</taxon>
        <taxon>Ditrysia</taxon>
        <taxon>Noctuoidea</taxon>
        <taxon>Noctuidae</taxon>
        <taxon>Noctuinae</taxon>
        <taxon>Hadenini</taxon>
        <taxon>Mythimna</taxon>
    </lineage>
</organism>
<proteinExistence type="predicted"/>
<gene>
    <name evidence="2" type="ORF">PYW07_013852</name>
</gene>
<dbReference type="EMBL" id="JARGEI010000020">
    <property type="protein sequence ID" value="KAJ8713482.1"/>
    <property type="molecule type" value="Genomic_DNA"/>
</dbReference>
<feature type="compositionally biased region" description="Basic and acidic residues" evidence="1">
    <location>
        <begin position="29"/>
        <end position="38"/>
    </location>
</feature>
<feature type="compositionally biased region" description="Basic and acidic residues" evidence="1">
    <location>
        <begin position="140"/>
        <end position="174"/>
    </location>
</feature>
<keyword evidence="3" id="KW-1185">Reference proteome</keyword>
<accession>A0AAD7YG98</accession>
<feature type="compositionally biased region" description="Basic and acidic residues" evidence="1">
    <location>
        <begin position="74"/>
        <end position="88"/>
    </location>
</feature>
<feature type="region of interest" description="Disordered" evidence="1">
    <location>
        <begin position="66"/>
        <end position="102"/>
    </location>
</feature>
<evidence type="ECO:0000313" key="2">
    <source>
        <dbReference type="EMBL" id="KAJ8713482.1"/>
    </source>
</evidence>
<dbReference type="Proteomes" id="UP001231518">
    <property type="component" value="Chromosome 4"/>
</dbReference>
<feature type="region of interest" description="Disordered" evidence="1">
    <location>
        <begin position="1"/>
        <end position="47"/>
    </location>
</feature>
<protein>
    <submittedName>
        <fullName evidence="2">Uncharacterized protein</fullName>
    </submittedName>
</protein>